<gene>
    <name evidence="1" type="ORF">PYW07_006650</name>
</gene>
<dbReference type="EMBL" id="JARGEI010000007">
    <property type="protein sequence ID" value="KAJ8728954.1"/>
    <property type="molecule type" value="Genomic_DNA"/>
</dbReference>
<comment type="caution">
    <text evidence="1">The sequence shown here is derived from an EMBL/GenBank/DDBJ whole genome shotgun (WGS) entry which is preliminary data.</text>
</comment>
<name>A0AAD7YW83_MYTSE</name>
<reference evidence="1" key="1">
    <citation type="submission" date="2023-03" db="EMBL/GenBank/DDBJ databases">
        <title>Chromosome-level genomes of two armyworms, Mythimna separata and Mythimna loreyi, provide insights into the biosynthesis and reception of sex pheromones.</title>
        <authorList>
            <person name="Zhao H."/>
        </authorList>
    </citation>
    <scope>NUCLEOTIDE SEQUENCE</scope>
    <source>
        <strain evidence="1">BeijingLab</strain>
        <tissue evidence="1">Pupa</tissue>
    </source>
</reference>
<keyword evidence="2" id="KW-1185">Reference proteome</keyword>
<proteinExistence type="predicted"/>
<protein>
    <submittedName>
        <fullName evidence="1">Uncharacterized protein</fullName>
    </submittedName>
</protein>
<organism evidence="1 2">
    <name type="scientific">Mythimna separata</name>
    <name type="common">Oriental armyworm</name>
    <name type="synonym">Pseudaletia separata</name>
    <dbReference type="NCBI Taxonomy" id="271217"/>
    <lineage>
        <taxon>Eukaryota</taxon>
        <taxon>Metazoa</taxon>
        <taxon>Ecdysozoa</taxon>
        <taxon>Arthropoda</taxon>
        <taxon>Hexapoda</taxon>
        <taxon>Insecta</taxon>
        <taxon>Pterygota</taxon>
        <taxon>Neoptera</taxon>
        <taxon>Endopterygota</taxon>
        <taxon>Lepidoptera</taxon>
        <taxon>Glossata</taxon>
        <taxon>Ditrysia</taxon>
        <taxon>Noctuoidea</taxon>
        <taxon>Noctuidae</taxon>
        <taxon>Noctuinae</taxon>
        <taxon>Hadenini</taxon>
        <taxon>Mythimna</taxon>
    </lineage>
</organism>
<dbReference type="Proteomes" id="UP001231518">
    <property type="component" value="Chromosome 19"/>
</dbReference>
<sequence length="139" mass="15918">MSYVAAHAPSLIHDIDSNNVELYNSIVAKLVGGKRVNCSRRGSYQARCHAAVVSFNTHKVLTTVYKSIAGRSPRGNVKKLEERRIKRMKALRKYCRRKNRLLFSKAGDTNYGEICEKPDMTPEIFEKENETFLQNLKKN</sequence>
<accession>A0AAD7YW83</accession>
<dbReference type="AlphaFoldDB" id="A0AAD7YW83"/>
<evidence type="ECO:0000313" key="1">
    <source>
        <dbReference type="EMBL" id="KAJ8728954.1"/>
    </source>
</evidence>
<evidence type="ECO:0000313" key="2">
    <source>
        <dbReference type="Proteomes" id="UP001231518"/>
    </source>
</evidence>